<dbReference type="RefSeq" id="WP_168880429.1">
    <property type="nucleotide sequence ID" value="NZ_JABAIL010000001.1"/>
</dbReference>
<dbReference type="InterPro" id="IPR005181">
    <property type="entry name" value="SASA"/>
</dbReference>
<gene>
    <name evidence="3" type="ORF">HGP29_00930</name>
</gene>
<keyword evidence="1" id="KW-0378">Hydrolase</keyword>
<dbReference type="InterPro" id="IPR039329">
    <property type="entry name" value="SIAE"/>
</dbReference>
<comment type="caution">
    <text evidence="3">The sequence shown here is derived from an EMBL/GenBank/DDBJ whole genome shotgun (WGS) entry which is preliminary data.</text>
</comment>
<evidence type="ECO:0000256" key="1">
    <source>
        <dbReference type="ARBA" id="ARBA00022801"/>
    </source>
</evidence>
<dbReference type="PANTHER" id="PTHR22901">
    <property type="entry name" value="SIALATE O-ACETYLESTERASE"/>
    <property type="match status" value="1"/>
</dbReference>
<name>A0A7X8SGE2_9BACT</name>
<reference evidence="3 4" key="1">
    <citation type="submission" date="2020-04" db="EMBL/GenBank/DDBJ databases">
        <title>Flammeovirga sp. SR4, a novel species isolated from seawater.</title>
        <authorList>
            <person name="Wang X."/>
        </authorList>
    </citation>
    <scope>NUCLEOTIDE SEQUENCE [LARGE SCALE GENOMIC DNA]</scope>
    <source>
        <strain evidence="3 4">SR4</strain>
    </source>
</reference>
<dbReference type="PANTHER" id="PTHR22901:SF0">
    <property type="entry name" value="SIALATE O-ACETYLESTERASE"/>
    <property type="match status" value="1"/>
</dbReference>
<evidence type="ECO:0000259" key="2">
    <source>
        <dbReference type="Pfam" id="PF03629"/>
    </source>
</evidence>
<dbReference type="AlphaFoldDB" id="A0A7X8SGE2"/>
<dbReference type="GO" id="GO:0001681">
    <property type="term" value="F:sialate O-acetylesterase activity"/>
    <property type="evidence" value="ECO:0007669"/>
    <property type="project" value="InterPro"/>
</dbReference>
<keyword evidence="4" id="KW-1185">Reference proteome</keyword>
<dbReference type="Gene3D" id="3.40.50.1110">
    <property type="entry name" value="SGNH hydrolase"/>
    <property type="match status" value="1"/>
</dbReference>
<dbReference type="Proteomes" id="UP000585050">
    <property type="component" value="Unassembled WGS sequence"/>
</dbReference>
<evidence type="ECO:0000313" key="3">
    <source>
        <dbReference type="EMBL" id="NLR89743.1"/>
    </source>
</evidence>
<dbReference type="Pfam" id="PF03629">
    <property type="entry name" value="SASA"/>
    <property type="match status" value="1"/>
</dbReference>
<sequence length="474" mass="53180">MKNTFLSFLIIITSALYIKAQTRVGSPFTDHMVLQQNEEVNLWGWDTPAAKLTVKGSWGESVKTIVDQSGKWKVTLKTPEGSYTNYQITIKGTSTIKLSDVLFGEVWLCSGQSNMQMPLQGYYGQPVIGSREMIASSNQKNYIRLFQVKRAFNGVVQDTLSGKWTEATPSTVRAFSAVAYSFGKKLAENLNVPIGLIHSSQGGSKAEAWMSESMYRELSDDEIVYEGINQKKAIKTPTLYYNAMIHPLVGYTIRGAIWYQGEANRSTNATQKYSKVQSTLINGWRTLWNQGDFPFYFVEIAPFGYNGKDNVEAAELRAEQYLTTELVKNTAMVSTADLGDLKYIHPSQKIEVGNRLANIALSKNYGIEGLDYLSPIYKSSTVKGKYVSVQFDDAPTGITTYSKELKGFELAGEDGKFYPAKGKFKKYRLSVFSDSVSHPKYIRYAFKNYHEGNLFSVNGLPVIPFNKEIDKKVE</sequence>
<organism evidence="3 4">
    <name type="scientific">Flammeovirga agarivorans</name>
    <dbReference type="NCBI Taxonomy" id="2726742"/>
    <lineage>
        <taxon>Bacteria</taxon>
        <taxon>Pseudomonadati</taxon>
        <taxon>Bacteroidota</taxon>
        <taxon>Cytophagia</taxon>
        <taxon>Cytophagales</taxon>
        <taxon>Flammeovirgaceae</taxon>
        <taxon>Flammeovirga</taxon>
    </lineage>
</organism>
<accession>A0A7X8SGE2</accession>
<dbReference type="EMBL" id="JABAIL010000001">
    <property type="protein sequence ID" value="NLR89743.1"/>
    <property type="molecule type" value="Genomic_DNA"/>
</dbReference>
<evidence type="ECO:0000313" key="4">
    <source>
        <dbReference type="Proteomes" id="UP000585050"/>
    </source>
</evidence>
<dbReference type="SUPFAM" id="SSF52266">
    <property type="entry name" value="SGNH hydrolase"/>
    <property type="match status" value="1"/>
</dbReference>
<protein>
    <submittedName>
        <fullName evidence="3">Sialate O-acetylesterase</fullName>
    </submittedName>
</protein>
<feature type="domain" description="Sialate O-acetylesterase" evidence="2">
    <location>
        <begin position="105"/>
        <end position="360"/>
    </location>
</feature>
<dbReference type="GO" id="GO:0005975">
    <property type="term" value="P:carbohydrate metabolic process"/>
    <property type="evidence" value="ECO:0007669"/>
    <property type="project" value="TreeGrafter"/>
</dbReference>
<proteinExistence type="predicted"/>
<dbReference type="InterPro" id="IPR036514">
    <property type="entry name" value="SGNH_hydro_sf"/>
</dbReference>